<name>A0ABR6NYK5_9DEIN</name>
<evidence type="ECO:0008006" key="3">
    <source>
        <dbReference type="Google" id="ProtNLM"/>
    </source>
</evidence>
<proteinExistence type="predicted"/>
<dbReference type="Proteomes" id="UP000587579">
    <property type="component" value="Unassembled WGS sequence"/>
</dbReference>
<dbReference type="InterPro" id="IPR036828">
    <property type="entry name" value="TTHA1528-like_sf"/>
</dbReference>
<dbReference type="Pfam" id="PF11432">
    <property type="entry name" value="DUF3197"/>
    <property type="match status" value="1"/>
</dbReference>
<dbReference type="SUPFAM" id="SSF143592">
    <property type="entry name" value="TTHA1528-like"/>
    <property type="match status" value="1"/>
</dbReference>
<organism evidence="1 2">
    <name type="scientific">Oceanithermus desulfurans</name>
    <dbReference type="NCBI Taxonomy" id="227924"/>
    <lineage>
        <taxon>Bacteria</taxon>
        <taxon>Thermotogati</taxon>
        <taxon>Deinococcota</taxon>
        <taxon>Deinococci</taxon>
        <taxon>Thermales</taxon>
        <taxon>Thermaceae</taxon>
        <taxon>Oceanithermus</taxon>
    </lineage>
</organism>
<sequence length="129" mass="14375">MERIGFRGLPKDTLEQLKPRLKKLHFPSLKVILVTDRQGRREQARYRVFLVGGKHALLTEDAFGPAYGEEGVRALAQLIEMLRKGGAFNFKEAVLPPDVYAALDAMDEGAVRERLLANANPADPELYAA</sequence>
<comment type="caution">
    <text evidence="1">The sequence shown here is derived from an EMBL/GenBank/DDBJ whole genome shotgun (WGS) entry which is preliminary data.</text>
</comment>
<protein>
    <recommendedName>
        <fullName evidence="3">DUF3197 domain-containing protein</fullName>
    </recommendedName>
</protein>
<evidence type="ECO:0000313" key="2">
    <source>
        <dbReference type="Proteomes" id="UP000587579"/>
    </source>
</evidence>
<gene>
    <name evidence="1" type="ORF">HNQ05_000184</name>
</gene>
<dbReference type="EMBL" id="JACHEZ010000001">
    <property type="protein sequence ID" value="MBB6028834.1"/>
    <property type="molecule type" value="Genomic_DNA"/>
</dbReference>
<reference evidence="1 2" key="1">
    <citation type="submission" date="2020-08" db="EMBL/GenBank/DDBJ databases">
        <title>Genomic Encyclopedia of Type Strains, Phase IV (KMG-IV): sequencing the most valuable type-strain genomes for metagenomic binning, comparative biology and taxonomic classification.</title>
        <authorList>
            <person name="Goeker M."/>
        </authorList>
    </citation>
    <scope>NUCLEOTIDE SEQUENCE [LARGE SCALE GENOMIC DNA]</scope>
    <source>
        <strain evidence="1 2">DSM 15757</strain>
    </source>
</reference>
<dbReference type="Gene3D" id="3.40.1530.10">
    <property type="entry name" value="TTHA1528-like"/>
    <property type="match status" value="1"/>
</dbReference>
<accession>A0ABR6NYK5</accession>
<dbReference type="RefSeq" id="WP_147145160.1">
    <property type="nucleotide sequence ID" value="NZ_JACHEZ010000001.1"/>
</dbReference>
<evidence type="ECO:0000313" key="1">
    <source>
        <dbReference type="EMBL" id="MBB6028834.1"/>
    </source>
</evidence>
<dbReference type="InterPro" id="IPR024443">
    <property type="entry name" value="DUF3197"/>
</dbReference>
<keyword evidence="2" id="KW-1185">Reference proteome</keyword>